<dbReference type="InterPro" id="IPR004634">
    <property type="entry name" value="Pept_S49_pIV"/>
</dbReference>
<dbReference type="EMBL" id="BMZA01000005">
    <property type="protein sequence ID" value="GGZ04186.1"/>
    <property type="molecule type" value="Genomic_DNA"/>
</dbReference>
<evidence type="ECO:0000313" key="7">
    <source>
        <dbReference type="EMBL" id="GGZ04186.1"/>
    </source>
</evidence>
<evidence type="ECO:0000259" key="6">
    <source>
        <dbReference type="Pfam" id="PF01343"/>
    </source>
</evidence>
<organism evidence="7 8">
    <name type="scientific">Novosphingobium colocasiae</name>
    <dbReference type="NCBI Taxonomy" id="1256513"/>
    <lineage>
        <taxon>Bacteria</taxon>
        <taxon>Pseudomonadati</taxon>
        <taxon>Pseudomonadota</taxon>
        <taxon>Alphaproteobacteria</taxon>
        <taxon>Sphingomonadales</taxon>
        <taxon>Sphingomonadaceae</taxon>
        <taxon>Novosphingobium</taxon>
    </lineage>
</organism>
<keyword evidence="8" id="KW-1185">Reference proteome</keyword>
<dbReference type="NCBIfam" id="TIGR00705">
    <property type="entry name" value="SppA_67K"/>
    <property type="match status" value="1"/>
</dbReference>
<dbReference type="Gene3D" id="3.90.226.10">
    <property type="entry name" value="2-enoyl-CoA Hydratase, Chain A, domain 1"/>
    <property type="match status" value="3"/>
</dbReference>
<evidence type="ECO:0000256" key="5">
    <source>
        <dbReference type="PIRSR" id="PIRSR001217-1"/>
    </source>
</evidence>
<dbReference type="InterPro" id="IPR002142">
    <property type="entry name" value="Peptidase_S49"/>
</dbReference>
<sequence length="627" mass="65814">MVFARKVWKLLVAIKDAMVLLLLILFFGVLYAAMSSRPVPGRVADGALLIDLDGAIVEEASNPDPLRMALAGEAPTGEFQARDVARAVRLAADDKRIKAVVLDLSRFTGAGRVHLNDIGAAMDAVRKAGKPVLTFAHIYADDGVQLAAHASEAWVDPMGGAVVAGPGGSMQFFKGLLDRFKVKAHVYRVGTYKSFVEPYILEKMSDPAREENTALLGSVWQTWKAGIAKARPKANIAQMTTDPAGWARSVNGDLAQGAKSAGLIDRIGDKTEFDARIAQLVGKGDADDLPYAHTLLADWLAANPMSEKGAAIGVITIAGDVVDGDAGPGNAGGDRIAGLLDKALEEGDLKALVVRIDSPGGAALAGERMRRAIDRYRQKGIPVIASMANVAASAGYMVAAPADRIFAEPDTITGSIGVFAIIPSFEDTLAQYGVTTDSVRATPLSGQPDVLGGINDETSQLLQASVESAYAKFVGVVAQGRKVPAAKIEAIAQGRVWSGEQARQNGLVDEYGDLDAALAYAAKRAGVASGWHAQFLESKESTWAMLLGDLGQGAARAKAGQGAAYDFAGLVAARERQQLSRAGTQIQRMMGGTGMQAYCIGCPVNAGMAPVNDRTAETFLARLLAGR</sequence>
<evidence type="ECO:0000256" key="4">
    <source>
        <dbReference type="ARBA" id="ARBA00022825"/>
    </source>
</evidence>
<dbReference type="RefSeq" id="WP_189620950.1">
    <property type="nucleotide sequence ID" value="NZ_BMZA01000005.1"/>
</dbReference>
<dbReference type="SUPFAM" id="SSF52096">
    <property type="entry name" value="ClpP/crotonase"/>
    <property type="match status" value="2"/>
</dbReference>
<dbReference type="InterPro" id="IPR047217">
    <property type="entry name" value="S49_SppA_67K_type_N"/>
</dbReference>
<dbReference type="GO" id="GO:0016020">
    <property type="term" value="C:membrane"/>
    <property type="evidence" value="ECO:0007669"/>
    <property type="project" value="InterPro"/>
</dbReference>
<dbReference type="PANTHER" id="PTHR33209">
    <property type="entry name" value="PROTEASE 4"/>
    <property type="match status" value="1"/>
</dbReference>
<dbReference type="Gene3D" id="6.20.330.10">
    <property type="match status" value="1"/>
</dbReference>
<gene>
    <name evidence="7" type="primary">sppA</name>
    <name evidence="7" type="ORF">GCM10011614_18980</name>
</gene>
<feature type="active site" description="Nucleophile" evidence="5">
    <location>
        <position position="393"/>
    </location>
</feature>
<dbReference type="Pfam" id="PF01343">
    <property type="entry name" value="Peptidase_S49"/>
    <property type="match status" value="2"/>
</dbReference>
<evidence type="ECO:0000256" key="1">
    <source>
        <dbReference type="ARBA" id="ARBA00008683"/>
    </source>
</evidence>
<dbReference type="InterPro" id="IPR047272">
    <property type="entry name" value="S49_SppA_C"/>
</dbReference>
<dbReference type="InterPro" id="IPR029045">
    <property type="entry name" value="ClpP/crotonase-like_dom_sf"/>
</dbReference>
<proteinExistence type="inferred from homology"/>
<keyword evidence="2 7" id="KW-0645">Protease</keyword>
<protein>
    <submittedName>
        <fullName evidence="7">Protease</fullName>
    </submittedName>
</protein>
<dbReference type="CDD" id="cd07018">
    <property type="entry name" value="S49_SppA_67K_type"/>
    <property type="match status" value="1"/>
</dbReference>
<name>A0A918PFL5_9SPHN</name>
<keyword evidence="3" id="KW-0378">Hydrolase</keyword>
<dbReference type="AlphaFoldDB" id="A0A918PFL5"/>
<comment type="caution">
    <text evidence="7">The sequence shown here is derived from an EMBL/GenBank/DDBJ whole genome shotgun (WGS) entry which is preliminary data.</text>
</comment>
<evidence type="ECO:0000256" key="2">
    <source>
        <dbReference type="ARBA" id="ARBA00022670"/>
    </source>
</evidence>
<evidence type="ECO:0000256" key="3">
    <source>
        <dbReference type="ARBA" id="ARBA00022801"/>
    </source>
</evidence>
<accession>A0A918PFL5</accession>
<dbReference type="GO" id="GO:0008236">
    <property type="term" value="F:serine-type peptidase activity"/>
    <property type="evidence" value="ECO:0007669"/>
    <property type="project" value="UniProtKB-KW"/>
</dbReference>
<feature type="domain" description="Peptidase S49" evidence="6">
    <location>
        <begin position="126"/>
        <end position="281"/>
    </location>
</feature>
<dbReference type="CDD" id="cd07023">
    <property type="entry name" value="S49_Sppa_N_C"/>
    <property type="match status" value="1"/>
</dbReference>
<keyword evidence="4" id="KW-0720">Serine protease</keyword>
<dbReference type="PANTHER" id="PTHR33209:SF1">
    <property type="entry name" value="PEPTIDASE S49 DOMAIN-CONTAINING PROTEIN"/>
    <property type="match status" value="1"/>
</dbReference>
<dbReference type="Proteomes" id="UP000648075">
    <property type="component" value="Unassembled WGS sequence"/>
</dbReference>
<comment type="similarity">
    <text evidence="1">Belongs to the peptidase S49 family.</text>
</comment>
<reference evidence="7" key="2">
    <citation type="submission" date="2020-09" db="EMBL/GenBank/DDBJ databases">
        <authorList>
            <person name="Sun Q."/>
            <person name="Kim S."/>
        </authorList>
    </citation>
    <scope>NUCLEOTIDE SEQUENCE</scope>
    <source>
        <strain evidence="7">KCTC 32255</strain>
    </source>
</reference>
<dbReference type="PIRSF" id="PIRSF001217">
    <property type="entry name" value="Protease_4_SppA"/>
    <property type="match status" value="1"/>
</dbReference>
<evidence type="ECO:0000313" key="8">
    <source>
        <dbReference type="Proteomes" id="UP000648075"/>
    </source>
</evidence>
<feature type="domain" description="Peptidase S49" evidence="6">
    <location>
        <begin position="377"/>
        <end position="527"/>
    </location>
</feature>
<reference evidence="7" key="1">
    <citation type="journal article" date="2014" name="Int. J. Syst. Evol. Microbiol.">
        <title>Complete genome sequence of Corynebacterium casei LMG S-19264T (=DSM 44701T), isolated from a smear-ripened cheese.</title>
        <authorList>
            <consortium name="US DOE Joint Genome Institute (JGI-PGF)"/>
            <person name="Walter F."/>
            <person name="Albersmeier A."/>
            <person name="Kalinowski J."/>
            <person name="Ruckert C."/>
        </authorList>
    </citation>
    <scope>NUCLEOTIDE SEQUENCE</scope>
    <source>
        <strain evidence="7">KCTC 32255</strain>
    </source>
</reference>
<dbReference type="GO" id="GO:0006465">
    <property type="term" value="P:signal peptide processing"/>
    <property type="evidence" value="ECO:0007669"/>
    <property type="project" value="InterPro"/>
</dbReference>
<feature type="active site" description="Proton donor/acceptor" evidence="5">
    <location>
        <position position="193"/>
    </location>
</feature>